<evidence type="ECO:0000256" key="7">
    <source>
        <dbReference type="ARBA" id="ARBA00022801"/>
    </source>
</evidence>
<comment type="subcellular location">
    <subcellularLocation>
        <location evidence="9">Cytoplasm</location>
    </subcellularLocation>
</comment>
<name>A0ABR8MQ01_9BACL</name>
<dbReference type="GO" id="GO:0004844">
    <property type="term" value="F:uracil DNA N-glycosylase activity"/>
    <property type="evidence" value="ECO:0007669"/>
    <property type="project" value="UniProtKB-EC"/>
</dbReference>
<sequence>MMQQDWKDKLKNELTQPYYEQLMTMLDEQYEGESIYPAREQLFQALEYTPFEQTRVVILGQDPYHGPGQANGLSFSVPIGIPIPPSLRNIYKELQADVGCEVPDHGSLDAWAKQGVLLLNSVLSVRDGKPNSHKGLGWERFTDAVIAALNERETPVVFILWGSYAQQKAAFINTYKHGVIASVHPSPLAAHRGFFGSKPFSKTNEMLTSWGQPPIDWRIPSSTELN</sequence>
<keyword evidence="7 9" id="KW-0378">Hydrolase</keyword>
<keyword evidence="6 9" id="KW-0227">DNA damage</keyword>
<evidence type="ECO:0000256" key="11">
    <source>
        <dbReference type="RuleBase" id="RU003780"/>
    </source>
</evidence>
<dbReference type="SUPFAM" id="SSF52141">
    <property type="entry name" value="Uracil-DNA glycosylase-like"/>
    <property type="match status" value="1"/>
</dbReference>
<evidence type="ECO:0000256" key="3">
    <source>
        <dbReference type="ARBA" id="ARBA00008184"/>
    </source>
</evidence>
<dbReference type="RefSeq" id="WP_191202809.1">
    <property type="nucleotide sequence ID" value="NZ_JACXZA010000001.1"/>
</dbReference>
<comment type="catalytic activity">
    <reaction evidence="1 9 11">
        <text>Hydrolyzes single-stranded DNA or mismatched double-stranded DNA and polynucleotides, releasing free uracil.</text>
        <dbReference type="EC" id="3.2.2.27"/>
    </reaction>
</comment>
<protein>
    <recommendedName>
        <fullName evidence="5 9">Uracil-DNA glycosylase</fullName>
        <shortName evidence="9">UDG</shortName>
        <ecNumber evidence="4 9">3.2.2.27</ecNumber>
    </recommendedName>
</protein>
<evidence type="ECO:0000256" key="9">
    <source>
        <dbReference type="HAMAP-Rule" id="MF_00148"/>
    </source>
</evidence>
<reference evidence="13 14" key="1">
    <citation type="submission" date="2020-09" db="EMBL/GenBank/DDBJ databases">
        <title>Paenibacillus sp. strain PR3 16S rRNA gene Genome sequencing and assembly.</title>
        <authorList>
            <person name="Kim J."/>
        </authorList>
    </citation>
    <scope>NUCLEOTIDE SEQUENCE [LARGE SCALE GENOMIC DNA]</scope>
    <source>
        <strain evidence="13 14">PR3</strain>
    </source>
</reference>
<dbReference type="NCBIfam" id="NF003591">
    <property type="entry name" value="PRK05254.1-4"/>
    <property type="match status" value="1"/>
</dbReference>
<evidence type="ECO:0000313" key="14">
    <source>
        <dbReference type="Proteomes" id="UP000609346"/>
    </source>
</evidence>
<dbReference type="EMBL" id="JACXZA010000001">
    <property type="protein sequence ID" value="MBD3918056.1"/>
    <property type="molecule type" value="Genomic_DNA"/>
</dbReference>
<organism evidence="13 14">
    <name type="scientific">Paenibacillus terricola</name>
    <dbReference type="NCBI Taxonomy" id="2763503"/>
    <lineage>
        <taxon>Bacteria</taxon>
        <taxon>Bacillati</taxon>
        <taxon>Bacillota</taxon>
        <taxon>Bacilli</taxon>
        <taxon>Bacillales</taxon>
        <taxon>Paenibacillaceae</taxon>
        <taxon>Paenibacillus</taxon>
    </lineage>
</organism>
<dbReference type="Proteomes" id="UP000609346">
    <property type="component" value="Unassembled WGS sequence"/>
</dbReference>
<keyword evidence="14" id="KW-1185">Reference proteome</keyword>
<keyword evidence="8 9" id="KW-0234">DNA repair</keyword>
<dbReference type="SMART" id="SM00986">
    <property type="entry name" value="UDG"/>
    <property type="match status" value="1"/>
</dbReference>
<comment type="function">
    <text evidence="2 9 11">Excises uracil residues from the DNA which can arise as a result of misincorporation of dUMP residues by DNA polymerase or due to deamination of cytosine.</text>
</comment>
<dbReference type="HAMAP" id="MF_00148">
    <property type="entry name" value="UDG"/>
    <property type="match status" value="1"/>
</dbReference>
<dbReference type="SMART" id="SM00987">
    <property type="entry name" value="UreE_C"/>
    <property type="match status" value="1"/>
</dbReference>
<dbReference type="PANTHER" id="PTHR11264">
    <property type="entry name" value="URACIL-DNA GLYCOSYLASE"/>
    <property type="match status" value="1"/>
</dbReference>
<feature type="active site" description="Proton acceptor" evidence="9 10">
    <location>
        <position position="62"/>
    </location>
</feature>
<evidence type="ECO:0000256" key="2">
    <source>
        <dbReference type="ARBA" id="ARBA00002631"/>
    </source>
</evidence>
<dbReference type="InterPro" id="IPR036895">
    <property type="entry name" value="Uracil-DNA_glycosylase-like_sf"/>
</dbReference>
<dbReference type="NCBIfam" id="NF003588">
    <property type="entry name" value="PRK05254.1-1"/>
    <property type="match status" value="1"/>
</dbReference>
<proteinExistence type="inferred from homology"/>
<evidence type="ECO:0000259" key="12">
    <source>
        <dbReference type="SMART" id="SM00986"/>
    </source>
</evidence>
<dbReference type="NCBIfam" id="TIGR00628">
    <property type="entry name" value="ung"/>
    <property type="match status" value="1"/>
</dbReference>
<evidence type="ECO:0000256" key="8">
    <source>
        <dbReference type="ARBA" id="ARBA00023204"/>
    </source>
</evidence>
<comment type="caution">
    <text evidence="13">The sequence shown here is derived from an EMBL/GenBank/DDBJ whole genome shotgun (WGS) entry which is preliminary data.</text>
</comment>
<comment type="similarity">
    <text evidence="3 9 11">Belongs to the uracil-DNA glycosylase (UDG) superfamily. UNG family.</text>
</comment>
<feature type="domain" description="Uracil-DNA glycosylase-like" evidence="12">
    <location>
        <begin position="47"/>
        <end position="207"/>
    </location>
</feature>
<dbReference type="NCBIfam" id="NF003589">
    <property type="entry name" value="PRK05254.1-2"/>
    <property type="match status" value="1"/>
</dbReference>
<dbReference type="InterPro" id="IPR018085">
    <property type="entry name" value="Ura-DNA_Glyclase_AS"/>
</dbReference>
<dbReference type="CDD" id="cd10027">
    <property type="entry name" value="UDG-F1-like"/>
    <property type="match status" value="1"/>
</dbReference>
<dbReference type="EC" id="3.2.2.27" evidence="4 9"/>
<dbReference type="InterPro" id="IPR002043">
    <property type="entry name" value="UDG_fam1"/>
</dbReference>
<dbReference type="InterPro" id="IPR005122">
    <property type="entry name" value="Uracil-DNA_glycosylase-like"/>
</dbReference>
<dbReference type="Gene3D" id="3.40.470.10">
    <property type="entry name" value="Uracil-DNA glycosylase-like domain"/>
    <property type="match status" value="1"/>
</dbReference>
<dbReference type="PROSITE" id="PS00130">
    <property type="entry name" value="U_DNA_GLYCOSYLASE"/>
    <property type="match status" value="1"/>
</dbReference>
<evidence type="ECO:0000256" key="5">
    <source>
        <dbReference type="ARBA" id="ARBA00018429"/>
    </source>
</evidence>
<keyword evidence="9" id="KW-0963">Cytoplasm</keyword>
<dbReference type="NCBIfam" id="NF003592">
    <property type="entry name" value="PRK05254.1-5"/>
    <property type="match status" value="1"/>
</dbReference>
<gene>
    <name evidence="9" type="primary">ung</name>
    <name evidence="13" type="ORF">H8B09_04770</name>
</gene>
<evidence type="ECO:0000256" key="4">
    <source>
        <dbReference type="ARBA" id="ARBA00012030"/>
    </source>
</evidence>
<evidence type="ECO:0000256" key="10">
    <source>
        <dbReference type="PROSITE-ProRule" id="PRU10072"/>
    </source>
</evidence>
<accession>A0ABR8MQ01</accession>
<evidence type="ECO:0000256" key="1">
    <source>
        <dbReference type="ARBA" id="ARBA00001400"/>
    </source>
</evidence>
<evidence type="ECO:0000313" key="13">
    <source>
        <dbReference type="EMBL" id="MBD3918056.1"/>
    </source>
</evidence>
<dbReference type="PANTHER" id="PTHR11264:SF0">
    <property type="entry name" value="URACIL-DNA GLYCOSYLASE"/>
    <property type="match status" value="1"/>
</dbReference>
<dbReference type="Pfam" id="PF03167">
    <property type="entry name" value="UDG"/>
    <property type="match status" value="1"/>
</dbReference>
<evidence type="ECO:0000256" key="6">
    <source>
        <dbReference type="ARBA" id="ARBA00022763"/>
    </source>
</evidence>
<keyword evidence="13" id="KW-0326">Glycosidase</keyword>